<evidence type="ECO:0000313" key="1">
    <source>
        <dbReference type="Proteomes" id="UP000887565"/>
    </source>
</evidence>
<proteinExistence type="predicted"/>
<protein>
    <submittedName>
        <fullName evidence="2">Uncharacterized protein</fullName>
    </submittedName>
</protein>
<dbReference type="AlphaFoldDB" id="A0A915KQ85"/>
<dbReference type="Proteomes" id="UP000887565">
    <property type="component" value="Unplaced"/>
</dbReference>
<evidence type="ECO:0000313" key="2">
    <source>
        <dbReference type="WBParaSite" id="nRc.2.0.1.t40911-RA"/>
    </source>
</evidence>
<dbReference type="WBParaSite" id="nRc.2.0.1.t40911-RA">
    <property type="protein sequence ID" value="nRc.2.0.1.t40911-RA"/>
    <property type="gene ID" value="nRc.2.0.1.g40911"/>
</dbReference>
<name>A0A915KQ85_ROMCU</name>
<sequence>MGWTWSRASIAEFVWIAGGGPGGNMRAGGAEDVAFVAGAG</sequence>
<accession>A0A915KQ85</accession>
<keyword evidence="1" id="KW-1185">Reference proteome</keyword>
<reference evidence="2" key="1">
    <citation type="submission" date="2022-11" db="UniProtKB">
        <authorList>
            <consortium name="WormBaseParasite"/>
        </authorList>
    </citation>
    <scope>IDENTIFICATION</scope>
</reference>
<organism evidence="1 2">
    <name type="scientific">Romanomermis culicivorax</name>
    <name type="common">Nematode worm</name>
    <dbReference type="NCBI Taxonomy" id="13658"/>
    <lineage>
        <taxon>Eukaryota</taxon>
        <taxon>Metazoa</taxon>
        <taxon>Ecdysozoa</taxon>
        <taxon>Nematoda</taxon>
        <taxon>Enoplea</taxon>
        <taxon>Dorylaimia</taxon>
        <taxon>Mermithida</taxon>
        <taxon>Mermithoidea</taxon>
        <taxon>Mermithidae</taxon>
        <taxon>Romanomermis</taxon>
    </lineage>
</organism>